<proteinExistence type="inferred from homology"/>
<dbReference type="InterPro" id="IPR036394">
    <property type="entry name" value="Ribosomal_uL22_sf"/>
</dbReference>
<feature type="compositionally biased region" description="Basic and acidic residues" evidence="5">
    <location>
        <begin position="1"/>
        <end position="21"/>
    </location>
</feature>
<dbReference type="SUPFAM" id="SSF54843">
    <property type="entry name" value="Ribosomal protein L22"/>
    <property type="match status" value="1"/>
</dbReference>
<dbReference type="PANTHER" id="PTHR13501:SF8">
    <property type="entry name" value="LARGE RIBOSOMAL SUBUNIT PROTEIN UL22M"/>
    <property type="match status" value="1"/>
</dbReference>
<dbReference type="InterPro" id="IPR001063">
    <property type="entry name" value="Ribosomal_uL22"/>
</dbReference>
<evidence type="ECO:0000256" key="4">
    <source>
        <dbReference type="RuleBase" id="RU004005"/>
    </source>
</evidence>
<evidence type="ECO:0000256" key="5">
    <source>
        <dbReference type="SAM" id="MobiDB-lite"/>
    </source>
</evidence>
<dbReference type="EMBL" id="KV417270">
    <property type="protein sequence ID" value="KZP00186.1"/>
    <property type="molecule type" value="Genomic_DNA"/>
</dbReference>
<dbReference type="Pfam" id="PF00237">
    <property type="entry name" value="Ribosomal_L22"/>
    <property type="match status" value="1"/>
</dbReference>
<organism evidence="6 7">
    <name type="scientific">Calocera viscosa (strain TUFC12733)</name>
    <dbReference type="NCBI Taxonomy" id="1330018"/>
    <lineage>
        <taxon>Eukaryota</taxon>
        <taxon>Fungi</taxon>
        <taxon>Dikarya</taxon>
        <taxon>Basidiomycota</taxon>
        <taxon>Agaricomycotina</taxon>
        <taxon>Dacrymycetes</taxon>
        <taxon>Dacrymycetales</taxon>
        <taxon>Dacrymycetaceae</taxon>
        <taxon>Calocera</taxon>
    </lineage>
</organism>
<dbReference type="GO" id="GO:0003735">
    <property type="term" value="F:structural constituent of ribosome"/>
    <property type="evidence" value="ECO:0007669"/>
    <property type="project" value="InterPro"/>
</dbReference>
<reference evidence="6 7" key="1">
    <citation type="journal article" date="2016" name="Mol. Biol. Evol.">
        <title>Comparative Genomics of Early-Diverging Mushroom-Forming Fungi Provides Insights into the Origins of Lignocellulose Decay Capabilities.</title>
        <authorList>
            <person name="Nagy L.G."/>
            <person name="Riley R."/>
            <person name="Tritt A."/>
            <person name="Adam C."/>
            <person name="Daum C."/>
            <person name="Floudas D."/>
            <person name="Sun H."/>
            <person name="Yadav J.S."/>
            <person name="Pangilinan J."/>
            <person name="Larsson K.H."/>
            <person name="Matsuura K."/>
            <person name="Barry K."/>
            <person name="Labutti K."/>
            <person name="Kuo R."/>
            <person name="Ohm R.A."/>
            <person name="Bhattacharya S.S."/>
            <person name="Shirouzu T."/>
            <person name="Yoshinaga Y."/>
            <person name="Martin F.M."/>
            <person name="Grigoriev I.V."/>
            <person name="Hibbett D.S."/>
        </authorList>
    </citation>
    <scope>NUCLEOTIDE SEQUENCE [LARGE SCALE GENOMIC DNA]</scope>
    <source>
        <strain evidence="6 7">TUFC12733</strain>
    </source>
</reference>
<keyword evidence="2 4" id="KW-0689">Ribosomal protein</keyword>
<keyword evidence="7" id="KW-1185">Reference proteome</keyword>
<dbReference type="Proteomes" id="UP000076738">
    <property type="component" value="Unassembled WGS sequence"/>
</dbReference>
<evidence type="ECO:0000256" key="2">
    <source>
        <dbReference type="ARBA" id="ARBA00022980"/>
    </source>
</evidence>
<dbReference type="InterPro" id="IPR047867">
    <property type="entry name" value="Ribosomal_uL22_bac/org-type"/>
</dbReference>
<accession>A0A167QS77</accession>
<dbReference type="PANTHER" id="PTHR13501">
    <property type="entry name" value="CHLOROPLAST 50S RIBOSOMAL PROTEIN L22-RELATED"/>
    <property type="match status" value="1"/>
</dbReference>
<dbReference type="Gene3D" id="3.90.470.10">
    <property type="entry name" value="Ribosomal protein L22/L17"/>
    <property type="match status" value="1"/>
</dbReference>
<evidence type="ECO:0000256" key="3">
    <source>
        <dbReference type="ARBA" id="ARBA00023274"/>
    </source>
</evidence>
<comment type="similarity">
    <text evidence="1 4">Belongs to the universal ribosomal protein uL22 family.</text>
</comment>
<dbReference type="GO" id="GO:0006412">
    <property type="term" value="P:translation"/>
    <property type="evidence" value="ECO:0007669"/>
    <property type="project" value="InterPro"/>
</dbReference>
<evidence type="ECO:0000256" key="1">
    <source>
        <dbReference type="ARBA" id="ARBA00009451"/>
    </source>
</evidence>
<dbReference type="GO" id="GO:0005762">
    <property type="term" value="C:mitochondrial large ribosomal subunit"/>
    <property type="evidence" value="ECO:0007669"/>
    <property type="project" value="TreeGrafter"/>
</dbReference>
<gene>
    <name evidence="6" type="ORF">CALVIDRAFT_533835</name>
</gene>
<sequence>MRNRLAVRDQTDRHREEAERRRASRRAAAEGKGSIFDTAPPGGVPELEVVEEARAVALGRPARIRKVVQRPKKVWKESTGKTAVFKISHRKLNKLAQQIGGKPIDTAILQMQFSSKRAATRIKSMLALARGQAEDKGLRRERMVVAEAWVNKGPKLMRMDIKGRGRFGVKHHPSARMCVVLKEGKTREEKKEAKLRKRIGLVRSAGLYRENVPIRNAGPVYAW</sequence>
<name>A0A167QS77_CALVF</name>
<dbReference type="AlphaFoldDB" id="A0A167QS77"/>
<protein>
    <submittedName>
        <fullName evidence="6">Ribosomal protein L22</fullName>
    </submittedName>
</protein>
<feature type="region of interest" description="Disordered" evidence="5">
    <location>
        <begin position="1"/>
        <end position="40"/>
    </location>
</feature>
<dbReference type="CDD" id="cd00336">
    <property type="entry name" value="Ribosomal_L22"/>
    <property type="match status" value="1"/>
</dbReference>
<evidence type="ECO:0000313" key="7">
    <source>
        <dbReference type="Proteomes" id="UP000076738"/>
    </source>
</evidence>
<keyword evidence="3 4" id="KW-0687">Ribonucleoprotein</keyword>
<evidence type="ECO:0000313" key="6">
    <source>
        <dbReference type="EMBL" id="KZP00186.1"/>
    </source>
</evidence>
<dbReference type="OrthoDB" id="416470at2759"/>
<dbReference type="STRING" id="1330018.A0A167QS77"/>